<protein>
    <recommendedName>
        <fullName evidence="7">BHLH domain-containing protein</fullName>
    </recommendedName>
</protein>
<dbReference type="PANTHER" id="PTHR16223">
    <property type="entry name" value="TRANSCRIPTION FACTOR BHLH83-RELATED"/>
    <property type="match status" value="1"/>
</dbReference>
<dbReference type="PANTHER" id="PTHR16223:SF345">
    <property type="entry name" value="TRANSCRIPTION FACTOR BHLH130-LIKE"/>
    <property type="match status" value="1"/>
</dbReference>
<dbReference type="InterPro" id="IPR011598">
    <property type="entry name" value="bHLH_dom"/>
</dbReference>
<keyword evidence="3" id="KW-0238">DNA-binding</keyword>
<gene>
    <name evidence="8" type="ORF">DH2020_045462</name>
</gene>
<sequence length="437" mass="48032">MSRSSGFLFSNPTHHKNVSTDGEFLKSREFNGSDLFQNNQQQNPGLARYRSAPSSFLAALLDSNTDNNSNSSSGDESEAFFSALIDGPRDLNQNMKQEVGVETGARPGFLNGQMGGYESVVNGGGGAIVGSYSVGVMESPVHGTSLRFGVMGEIGNYKVQNHTESSPSATGLNNHINFSSAPSSSSRFMPSIPENVNESIPTISPENGRLRNGNESHFNGLKRNRDGDLKMFSNFNGLENQNGETRKKGTGLVSHLSLPKTSAEMAVVENFLQFQQETTVPCQIRAKRGFATHPRSIAERMRRTRISDNMKKLQDLFPNMDKQTNTADMLDLAVEYIKDLQKQVQTLTDTRANAFLRELHGHGSIDARNGGAVNKNTETRLSKSFDRSTASLTWRNGAKGSHSCPARYELNEGREKRASTGMAFAFLHQSSHYQHKH</sequence>
<feature type="region of interest" description="Disordered" evidence="6">
    <location>
        <begin position="1"/>
        <end position="21"/>
    </location>
</feature>
<evidence type="ECO:0000259" key="7">
    <source>
        <dbReference type="PROSITE" id="PS50888"/>
    </source>
</evidence>
<evidence type="ECO:0000256" key="3">
    <source>
        <dbReference type="ARBA" id="ARBA00023125"/>
    </source>
</evidence>
<organism evidence="8 9">
    <name type="scientific">Rehmannia glutinosa</name>
    <name type="common">Chinese foxglove</name>
    <dbReference type="NCBI Taxonomy" id="99300"/>
    <lineage>
        <taxon>Eukaryota</taxon>
        <taxon>Viridiplantae</taxon>
        <taxon>Streptophyta</taxon>
        <taxon>Embryophyta</taxon>
        <taxon>Tracheophyta</taxon>
        <taxon>Spermatophyta</taxon>
        <taxon>Magnoliopsida</taxon>
        <taxon>eudicotyledons</taxon>
        <taxon>Gunneridae</taxon>
        <taxon>Pentapetalae</taxon>
        <taxon>asterids</taxon>
        <taxon>lamiids</taxon>
        <taxon>Lamiales</taxon>
        <taxon>Orobanchaceae</taxon>
        <taxon>Rehmannieae</taxon>
        <taxon>Rehmannia</taxon>
    </lineage>
</organism>
<dbReference type="InterPro" id="IPR036638">
    <property type="entry name" value="HLH_DNA-bd_sf"/>
</dbReference>
<dbReference type="Proteomes" id="UP001318860">
    <property type="component" value="Unassembled WGS sequence"/>
</dbReference>
<feature type="compositionally biased region" description="Polar residues" evidence="6">
    <location>
        <begin position="1"/>
        <end position="12"/>
    </location>
</feature>
<keyword evidence="5" id="KW-0539">Nucleus</keyword>
<evidence type="ECO:0000256" key="6">
    <source>
        <dbReference type="SAM" id="MobiDB-lite"/>
    </source>
</evidence>
<comment type="caution">
    <text evidence="8">The sequence shown here is derived from an EMBL/GenBank/DDBJ whole genome shotgun (WGS) entry which is preliminary data.</text>
</comment>
<evidence type="ECO:0000256" key="5">
    <source>
        <dbReference type="ARBA" id="ARBA00023242"/>
    </source>
</evidence>
<dbReference type="PROSITE" id="PS50888">
    <property type="entry name" value="BHLH"/>
    <property type="match status" value="1"/>
</dbReference>
<evidence type="ECO:0000256" key="1">
    <source>
        <dbReference type="ARBA" id="ARBA00004123"/>
    </source>
</evidence>
<proteinExistence type="predicted"/>
<feature type="compositionally biased region" description="Low complexity" evidence="6">
    <location>
        <begin position="179"/>
        <end position="193"/>
    </location>
</feature>
<comment type="subcellular location">
    <subcellularLocation>
        <location evidence="1">Nucleus</location>
    </subcellularLocation>
</comment>
<dbReference type="EMBL" id="JABTTQ020003003">
    <property type="protein sequence ID" value="KAK6120799.1"/>
    <property type="molecule type" value="Genomic_DNA"/>
</dbReference>
<evidence type="ECO:0000313" key="8">
    <source>
        <dbReference type="EMBL" id="KAK6120799.1"/>
    </source>
</evidence>
<feature type="region of interest" description="Disordered" evidence="6">
    <location>
        <begin position="162"/>
        <end position="225"/>
    </location>
</feature>
<feature type="domain" description="BHLH" evidence="7">
    <location>
        <begin position="290"/>
        <end position="340"/>
    </location>
</feature>
<keyword evidence="4" id="KW-0804">Transcription</keyword>
<evidence type="ECO:0000256" key="4">
    <source>
        <dbReference type="ARBA" id="ARBA00023163"/>
    </source>
</evidence>
<dbReference type="SMART" id="SM00353">
    <property type="entry name" value="HLH"/>
    <property type="match status" value="1"/>
</dbReference>
<reference evidence="8 9" key="1">
    <citation type="journal article" date="2021" name="Comput. Struct. Biotechnol. J.">
        <title>De novo genome assembly of the potent medicinal plant Rehmannia glutinosa using nanopore technology.</title>
        <authorList>
            <person name="Ma L."/>
            <person name="Dong C."/>
            <person name="Song C."/>
            <person name="Wang X."/>
            <person name="Zheng X."/>
            <person name="Niu Y."/>
            <person name="Chen S."/>
            <person name="Feng W."/>
        </authorList>
    </citation>
    <scope>NUCLEOTIDE SEQUENCE [LARGE SCALE GENOMIC DNA]</scope>
    <source>
        <strain evidence="8">DH-2019</strain>
    </source>
</reference>
<dbReference type="Pfam" id="PF00010">
    <property type="entry name" value="HLH"/>
    <property type="match status" value="1"/>
</dbReference>
<keyword evidence="9" id="KW-1185">Reference proteome</keyword>
<evidence type="ECO:0000313" key="9">
    <source>
        <dbReference type="Proteomes" id="UP001318860"/>
    </source>
</evidence>
<keyword evidence="2" id="KW-0805">Transcription regulation</keyword>
<evidence type="ECO:0000256" key="2">
    <source>
        <dbReference type="ARBA" id="ARBA00023015"/>
    </source>
</evidence>
<dbReference type="InterPro" id="IPR045843">
    <property type="entry name" value="IND-like"/>
</dbReference>
<accession>A0ABR0UE41</accession>
<dbReference type="Gene3D" id="4.10.280.10">
    <property type="entry name" value="Helix-loop-helix DNA-binding domain"/>
    <property type="match status" value="1"/>
</dbReference>
<feature type="compositionally biased region" description="Polar residues" evidence="6">
    <location>
        <begin position="194"/>
        <end position="205"/>
    </location>
</feature>
<feature type="compositionally biased region" description="Polar residues" evidence="6">
    <location>
        <begin position="162"/>
        <end position="178"/>
    </location>
</feature>
<dbReference type="SUPFAM" id="SSF47459">
    <property type="entry name" value="HLH, helix-loop-helix DNA-binding domain"/>
    <property type="match status" value="1"/>
</dbReference>
<name>A0ABR0UE41_REHGL</name>